<dbReference type="NCBIfam" id="TIGR01179">
    <property type="entry name" value="galE"/>
    <property type="match status" value="1"/>
</dbReference>
<dbReference type="InterPro" id="IPR016040">
    <property type="entry name" value="NAD(P)-bd_dom"/>
</dbReference>
<dbReference type="PANTHER" id="PTHR43725:SF47">
    <property type="entry name" value="UDP-GLUCOSE 4-EPIMERASE"/>
    <property type="match status" value="1"/>
</dbReference>
<evidence type="ECO:0000256" key="2">
    <source>
        <dbReference type="ARBA" id="ARBA00001911"/>
    </source>
</evidence>
<dbReference type="Pfam" id="PF16363">
    <property type="entry name" value="GDP_Man_Dehyd"/>
    <property type="match status" value="1"/>
</dbReference>
<reference evidence="11 12" key="1">
    <citation type="submission" date="2020-04" db="EMBL/GenBank/DDBJ databases">
        <authorList>
            <person name="De Canck E."/>
        </authorList>
    </citation>
    <scope>NUCLEOTIDE SEQUENCE [LARGE SCALE GENOMIC DNA]</scope>
    <source>
        <strain evidence="11 12">LMG 3458</strain>
    </source>
</reference>
<dbReference type="UniPathway" id="UPA00214"/>
<dbReference type="EMBL" id="CADIJO010000004">
    <property type="protein sequence ID" value="CAB3678416.1"/>
    <property type="molecule type" value="Genomic_DNA"/>
</dbReference>
<dbReference type="EC" id="5.1.3.2" evidence="5 9"/>
<evidence type="ECO:0000256" key="3">
    <source>
        <dbReference type="ARBA" id="ARBA00004947"/>
    </source>
</evidence>
<comment type="subunit">
    <text evidence="9">Homodimer.</text>
</comment>
<evidence type="ECO:0000256" key="7">
    <source>
        <dbReference type="ARBA" id="ARBA00023027"/>
    </source>
</evidence>
<feature type="domain" description="NAD(P)-binding" evidence="10">
    <location>
        <begin position="3"/>
        <end position="322"/>
    </location>
</feature>
<comment type="cofactor">
    <cofactor evidence="2 9">
        <name>NAD(+)</name>
        <dbReference type="ChEBI" id="CHEBI:57540"/>
    </cofactor>
</comment>
<evidence type="ECO:0000256" key="6">
    <source>
        <dbReference type="ARBA" id="ARBA00018569"/>
    </source>
</evidence>
<dbReference type="GO" id="GO:0006012">
    <property type="term" value="P:galactose metabolic process"/>
    <property type="evidence" value="ECO:0007669"/>
    <property type="project" value="UniProtKB-UniPathway"/>
</dbReference>
<dbReference type="PRINTS" id="PR01713">
    <property type="entry name" value="NUCEPIMERASE"/>
</dbReference>
<evidence type="ECO:0000256" key="8">
    <source>
        <dbReference type="ARBA" id="ARBA00023235"/>
    </source>
</evidence>
<dbReference type="GO" id="GO:0003978">
    <property type="term" value="F:UDP-glucose 4-epimerase activity"/>
    <property type="evidence" value="ECO:0007669"/>
    <property type="project" value="UniProtKB-UniRule"/>
</dbReference>
<dbReference type="Gene3D" id="3.40.50.720">
    <property type="entry name" value="NAD(P)-binding Rossmann-like Domain"/>
    <property type="match status" value="1"/>
</dbReference>
<dbReference type="GO" id="GO:0005829">
    <property type="term" value="C:cytosol"/>
    <property type="evidence" value="ECO:0007669"/>
    <property type="project" value="TreeGrafter"/>
</dbReference>
<comment type="similarity">
    <text evidence="4 9">Belongs to the NAD(P)-dependent epimerase/dehydratase family.</text>
</comment>
<dbReference type="InterPro" id="IPR036291">
    <property type="entry name" value="NAD(P)-bd_dom_sf"/>
</dbReference>
<evidence type="ECO:0000313" key="12">
    <source>
        <dbReference type="Proteomes" id="UP000494111"/>
    </source>
</evidence>
<evidence type="ECO:0000256" key="5">
    <source>
        <dbReference type="ARBA" id="ARBA00013189"/>
    </source>
</evidence>
<gene>
    <name evidence="11" type="primary">galE_1</name>
    <name evidence="11" type="ORF">LMG3458_01472</name>
</gene>
<sequence length="337" mass="36933">MILVTGGLGYIGSHTCVSLSNAGQEVLILDNLSNSKATVLQRLREICPNAVRFEKGDIRDKALLSRLFAEHEIEAVMHFAGLKAVGESTQSPISYYDNNVVGTLCLLEAMTTTDVKTLVFSSSATVYGDSCNVPIPEDSSRCATNPYGRTKLFIEDILADLHASDTHWRIARLRYFNPVGAHESGRIGEDPLGIPANLMPYVAQVATGHREYLNVFGGDYPTPDGTGVRDYVHVMDLAEGHVAALRNLQQHAGMLTVNLGTGRGTSVLDLVTTFSQISERDVPYKIVARRPGDVAQSYAAVTQAEQILGWKAQRHLSDMCADHWRWQIENPDGYPES</sequence>
<keyword evidence="8 9" id="KW-0413">Isomerase</keyword>
<protein>
    <recommendedName>
        <fullName evidence="6 9">UDP-glucose 4-epimerase</fullName>
        <ecNumber evidence="5 9">5.1.3.2</ecNumber>
    </recommendedName>
</protein>
<evidence type="ECO:0000313" key="11">
    <source>
        <dbReference type="EMBL" id="CAB3678416.1"/>
    </source>
</evidence>
<dbReference type="Gene3D" id="3.90.25.10">
    <property type="entry name" value="UDP-galactose 4-epimerase, domain 1"/>
    <property type="match status" value="1"/>
</dbReference>
<evidence type="ECO:0000256" key="4">
    <source>
        <dbReference type="ARBA" id="ARBA00007637"/>
    </source>
</evidence>
<dbReference type="CDD" id="cd05247">
    <property type="entry name" value="UDP_G4E_1_SDR_e"/>
    <property type="match status" value="1"/>
</dbReference>
<dbReference type="AlphaFoldDB" id="A0A6S6ZG28"/>
<keyword evidence="7 9" id="KW-0520">NAD</keyword>
<evidence type="ECO:0000256" key="9">
    <source>
        <dbReference type="RuleBase" id="RU366046"/>
    </source>
</evidence>
<organism evidence="11 12">
    <name type="scientific">Achromobacter deleyi</name>
    <dbReference type="NCBI Taxonomy" id="1353891"/>
    <lineage>
        <taxon>Bacteria</taxon>
        <taxon>Pseudomonadati</taxon>
        <taxon>Pseudomonadota</taxon>
        <taxon>Betaproteobacteria</taxon>
        <taxon>Burkholderiales</taxon>
        <taxon>Alcaligenaceae</taxon>
        <taxon>Achromobacter</taxon>
    </lineage>
</organism>
<comment type="catalytic activity">
    <reaction evidence="1 9">
        <text>UDP-alpha-D-glucose = UDP-alpha-D-galactose</text>
        <dbReference type="Rhea" id="RHEA:22168"/>
        <dbReference type="ChEBI" id="CHEBI:58885"/>
        <dbReference type="ChEBI" id="CHEBI:66914"/>
        <dbReference type="EC" id="5.1.3.2"/>
    </reaction>
</comment>
<name>A0A6S6ZG28_9BURK</name>
<dbReference type="Proteomes" id="UP000494111">
    <property type="component" value="Unassembled WGS sequence"/>
</dbReference>
<dbReference type="NCBIfam" id="NF007956">
    <property type="entry name" value="PRK10675.1"/>
    <property type="match status" value="1"/>
</dbReference>
<dbReference type="InterPro" id="IPR005886">
    <property type="entry name" value="UDP_G4E"/>
</dbReference>
<evidence type="ECO:0000256" key="1">
    <source>
        <dbReference type="ARBA" id="ARBA00000083"/>
    </source>
</evidence>
<proteinExistence type="inferred from homology"/>
<evidence type="ECO:0000259" key="10">
    <source>
        <dbReference type="Pfam" id="PF16363"/>
    </source>
</evidence>
<dbReference type="PANTHER" id="PTHR43725">
    <property type="entry name" value="UDP-GLUCOSE 4-EPIMERASE"/>
    <property type="match status" value="1"/>
</dbReference>
<comment type="pathway">
    <text evidence="3 9">Carbohydrate metabolism; galactose metabolism.</text>
</comment>
<keyword evidence="9" id="KW-0119">Carbohydrate metabolism</keyword>
<dbReference type="RefSeq" id="WP_175216347.1">
    <property type="nucleotide sequence ID" value="NZ_CADIJO010000004.1"/>
</dbReference>
<dbReference type="SUPFAM" id="SSF51735">
    <property type="entry name" value="NAD(P)-binding Rossmann-fold domains"/>
    <property type="match status" value="1"/>
</dbReference>
<accession>A0A6S6ZG28</accession>